<evidence type="ECO:0008006" key="4">
    <source>
        <dbReference type="Google" id="ProtNLM"/>
    </source>
</evidence>
<dbReference type="OrthoDB" id="2936473at2"/>
<comment type="caution">
    <text evidence="2">The sequence shown here is derived from an EMBL/GenBank/DDBJ whole genome shotgun (WGS) entry which is preliminary data.</text>
</comment>
<evidence type="ECO:0000313" key="2">
    <source>
        <dbReference type="EMBL" id="KQL52157.1"/>
    </source>
</evidence>
<name>A0A0Q3WUE8_9BACI</name>
<dbReference type="EMBL" id="LJJC01000004">
    <property type="protein sequence ID" value="KQL52157.1"/>
    <property type="molecule type" value="Genomic_DNA"/>
</dbReference>
<proteinExistence type="predicted"/>
<evidence type="ECO:0000313" key="3">
    <source>
        <dbReference type="Proteomes" id="UP000051888"/>
    </source>
</evidence>
<accession>A0A0Q3WUE8</accession>
<feature type="chain" id="PRO_5039696687" description="DUF4352 domain-containing protein" evidence="1">
    <location>
        <begin position="28"/>
        <end position="151"/>
    </location>
</feature>
<dbReference type="Gene3D" id="2.60.40.1630">
    <property type="entry name" value="bacillus anthracis domain"/>
    <property type="match status" value="1"/>
</dbReference>
<organism evidence="2 3">
    <name type="scientific">Heyndrickxia shackletonii</name>
    <dbReference type="NCBI Taxonomy" id="157838"/>
    <lineage>
        <taxon>Bacteria</taxon>
        <taxon>Bacillati</taxon>
        <taxon>Bacillota</taxon>
        <taxon>Bacilli</taxon>
        <taxon>Bacillales</taxon>
        <taxon>Bacillaceae</taxon>
        <taxon>Heyndrickxia</taxon>
    </lineage>
</organism>
<dbReference type="AlphaFoldDB" id="A0A0Q3WUE8"/>
<dbReference type="RefSeq" id="WP_055737833.1">
    <property type="nucleotide sequence ID" value="NZ_JAAIWL010000027.1"/>
</dbReference>
<feature type="signal peptide" evidence="1">
    <location>
        <begin position="1"/>
        <end position="27"/>
    </location>
</feature>
<dbReference type="Proteomes" id="UP000051888">
    <property type="component" value="Unassembled WGS sequence"/>
</dbReference>
<dbReference type="PATRIC" id="fig|157838.3.peg.92"/>
<evidence type="ECO:0000256" key="1">
    <source>
        <dbReference type="SAM" id="SignalP"/>
    </source>
</evidence>
<sequence length="151" mass="16749">MKTFTKITNCFGVFVLTICLLVGSTIASSQNSKAESILGSTEDNGIKLTLHSYEIQNYGQEMIVNYTIQASTGSLTNEDGMALIKDLDFSIGSRVVKGKDAWHKKIGNQKYQGVMKVDLPQYRPATSNVIFNTDSISNQKGKWTINFQIQK</sequence>
<keyword evidence="3" id="KW-1185">Reference proteome</keyword>
<protein>
    <recommendedName>
        <fullName evidence="4">DUF4352 domain-containing protein</fullName>
    </recommendedName>
</protein>
<gene>
    <name evidence="2" type="ORF">AN964_00385</name>
</gene>
<keyword evidence="1" id="KW-0732">Signal</keyword>
<reference evidence="2 3" key="1">
    <citation type="submission" date="2015-09" db="EMBL/GenBank/DDBJ databases">
        <title>Genome sequencing project for genomic taxonomy and phylogenomics of Bacillus-like bacteria.</title>
        <authorList>
            <person name="Liu B."/>
            <person name="Wang J."/>
            <person name="Zhu Y."/>
            <person name="Liu G."/>
            <person name="Chen Q."/>
            <person name="Chen Z."/>
            <person name="Lan J."/>
            <person name="Che J."/>
            <person name="Ge C."/>
            <person name="Shi H."/>
            <person name="Pan Z."/>
            <person name="Liu X."/>
        </authorList>
    </citation>
    <scope>NUCLEOTIDE SEQUENCE [LARGE SCALE GENOMIC DNA]</scope>
    <source>
        <strain evidence="2 3">LMG 18435</strain>
    </source>
</reference>